<dbReference type="Proteomes" id="UP001596024">
    <property type="component" value="Unassembled WGS sequence"/>
</dbReference>
<protein>
    <submittedName>
        <fullName evidence="2">Uncharacterized protein</fullName>
    </submittedName>
</protein>
<sequence length="139" mass="15315">MFDFIPEAHTAPPAARRRYIWRTLGLVAALLVGFVVFYGVGGGQPERAGLNMAMVILLIVFIAAVVFEMIALIRSLDELQQRIHVLAWAIGFGLAVHVAFICGIAAHLGLGVRFDPMLVILIAVPGYYISLFLVGRYYR</sequence>
<keyword evidence="1" id="KW-0472">Membrane</keyword>
<gene>
    <name evidence="2" type="ORF">ACFPB0_07300</name>
</gene>
<keyword evidence="1" id="KW-1133">Transmembrane helix</keyword>
<reference evidence="3" key="1">
    <citation type="journal article" date="2019" name="Int. J. Syst. Evol. Microbiol.">
        <title>The Global Catalogue of Microorganisms (GCM) 10K type strain sequencing project: providing services to taxonomists for standard genome sequencing and annotation.</title>
        <authorList>
            <consortium name="The Broad Institute Genomics Platform"/>
            <consortium name="The Broad Institute Genome Sequencing Center for Infectious Disease"/>
            <person name="Wu L."/>
            <person name="Ma J."/>
        </authorList>
    </citation>
    <scope>NUCLEOTIDE SEQUENCE [LARGE SCALE GENOMIC DNA]</scope>
    <source>
        <strain evidence="3">CCUG 62981</strain>
    </source>
</reference>
<feature type="transmembrane region" description="Helical" evidence="1">
    <location>
        <begin position="52"/>
        <end position="73"/>
    </location>
</feature>
<accession>A0ABV9NB21</accession>
<evidence type="ECO:0000256" key="1">
    <source>
        <dbReference type="SAM" id="Phobius"/>
    </source>
</evidence>
<evidence type="ECO:0000313" key="2">
    <source>
        <dbReference type="EMBL" id="MFC4725091.1"/>
    </source>
</evidence>
<dbReference type="RefSeq" id="WP_371392345.1">
    <property type="nucleotide sequence ID" value="NZ_CP163421.1"/>
</dbReference>
<feature type="transmembrane region" description="Helical" evidence="1">
    <location>
        <begin position="19"/>
        <end position="40"/>
    </location>
</feature>
<keyword evidence="1" id="KW-0812">Transmembrane</keyword>
<feature type="transmembrane region" description="Helical" evidence="1">
    <location>
        <begin position="116"/>
        <end position="138"/>
    </location>
</feature>
<keyword evidence="3" id="KW-1185">Reference proteome</keyword>
<feature type="transmembrane region" description="Helical" evidence="1">
    <location>
        <begin position="85"/>
        <end position="110"/>
    </location>
</feature>
<proteinExistence type="predicted"/>
<organism evidence="2 3">
    <name type="scientific">Glycocaulis abyssi</name>
    <dbReference type="NCBI Taxonomy" id="1433403"/>
    <lineage>
        <taxon>Bacteria</taxon>
        <taxon>Pseudomonadati</taxon>
        <taxon>Pseudomonadota</taxon>
        <taxon>Alphaproteobacteria</taxon>
        <taxon>Maricaulales</taxon>
        <taxon>Maricaulaceae</taxon>
        <taxon>Glycocaulis</taxon>
    </lineage>
</organism>
<name>A0ABV9NB21_9PROT</name>
<dbReference type="EMBL" id="JBHSGQ010000003">
    <property type="protein sequence ID" value="MFC4725091.1"/>
    <property type="molecule type" value="Genomic_DNA"/>
</dbReference>
<comment type="caution">
    <text evidence="2">The sequence shown here is derived from an EMBL/GenBank/DDBJ whole genome shotgun (WGS) entry which is preliminary data.</text>
</comment>
<evidence type="ECO:0000313" key="3">
    <source>
        <dbReference type="Proteomes" id="UP001596024"/>
    </source>
</evidence>